<comment type="caution">
    <text evidence="1">The sequence shown here is derived from an EMBL/GenBank/DDBJ whole genome shotgun (WGS) entry which is preliminary data.</text>
</comment>
<protein>
    <submittedName>
        <fullName evidence="1">Uncharacterized protein</fullName>
    </submittedName>
</protein>
<evidence type="ECO:0000313" key="2">
    <source>
        <dbReference type="Proteomes" id="UP000077428"/>
    </source>
</evidence>
<gene>
    <name evidence="1" type="ORF">MBORA_13780</name>
</gene>
<dbReference type="EMBL" id="LWMU01000081">
    <property type="protein sequence ID" value="KZX11838.1"/>
    <property type="molecule type" value="Genomic_DNA"/>
</dbReference>
<evidence type="ECO:0000313" key="1">
    <source>
        <dbReference type="EMBL" id="KZX11838.1"/>
    </source>
</evidence>
<keyword evidence="2" id="KW-1185">Reference proteome</keyword>
<accession>A0A166AC20</accession>
<sequence>MDSRVFSIEPMKIKFELGAILLIILCLFQQEKVKKYFKPVNVVCQEYNSRDVVKNGTYSRKLIFLEIGEKNCVVQKYKCNKCGHIIYTDLSSIVNGNSNITIPVIEHIEFLYSYFNGSLHKNS</sequence>
<dbReference type="Proteomes" id="UP000077428">
    <property type="component" value="Unassembled WGS sequence"/>
</dbReference>
<reference evidence="2" key="1">
    <citation type="journal article" date="2016" name="Genome Announc.">
        <title>Draft Genome Sequences of Methanobrevibacter curvatus DSM11111, Methanobrevibacter cuticularis DSM11139, Methanobrevibacter filiformis DSM11501, and Methanobrevibacter oralis DSM7256.</title>
        <authorList>
            <person name="Poehlein A."/>
            <person name="Seedorf H."/>
        </authorList>
    </citation>
    <scope>NUCLEOTIDE SEQUENCE [LARGE SCALE GENOMIC DNA]</scope>
    <source>
        <strain evidence="2">DSM 7256 / JCM 30027 / ZR</strain>
    </source>
</reference>
<dbReference type="PATRIC" id="fig|66851.6.peg.1496"/>
<organism evidence="1 2">
    <name type="scientific">Methanobrevibacter oralis</name>
    <dbReference type="NCBI Taxonomy" id="66851"/>
    <lineage>
        <taxon>Archaea</taxon>
        <taxon>Methanobacteriati</taxon>
        <taxon>Methanobacteriota</taxon>
        <taxon>Methanomada group</taxon>
        <taxon>Methanobacteria</taxon>
        <taxon>Methanobacteriales</taxon>
        <taxon>Methanobacteriaceae</taxon>
        <taxon>Methanobrevibacter</taxon>
    </lineage>
</organism>
<name>A0A166AC20_METOA</name>
<dbReference type="AlphaFoldDB" id="A0A166AC20"/>
<proteinExistence type="predicted"/>